<feature type="compositionally biased region" description="Low complexity" evidence="1">
    <location>
        <begin position="35"/>
        <end position="46"/>
    </location>
</feature>
<proteinExistence type="predicted"/>
<feature type="compositionally biased region" description="Polar residues" evidence="1">
    <location>
        <begin position="86"/>
        <end position="95"/>
    </location>
</feature>
<keyword evidence="3" id="KW-1185">Reference proteome</keyword>
<reference evidence="2 3" key="1">
    <citation type="submission" date="2024-09" db="EMBL/GenBank/DDBJ databases">
        <title>Rethinking Asexuality: The Enigmatic Case of Functional Sexual Genes in Lepraria (Stereocaulaceae).</title>
        <authorList>
            <person name="Doellman M."/>
            <person name="Sun Y."/>
            <person name="Barcenas-Pena A."/>
            <person name="Lumbsch H.T."/>
            <person name="Grewe F."/>
        </authorList>
    </citation>
    <scope>NUCLEOTIDE SEQUENCE [LARGE SCALE GENOMIC DNA]</scope>
    <source>
        <strain evidence="2 3">Mercado 3170</strain>
    </source>
</reference>
<feature type="compositionally biased region" description="Pro residues" evidence="1">
    <location>
        <begin position="104"/>
        <end position="114"/>
    </location>
</feature>
<protein>
    <submittedName>
        <fullName evidence="2">Uncharacterized protein</fullName>
    </submittedName>
</protein>
<feature type="compositionally biased region" description="Basic and acidic residues" evidence="1">
    <location>
        <begin position="9"/>
        <end position="21"/>
    </location>
</feature>
<evidence type="ECO:0000313" key="3">
    <source>
        <dbReference type="Proteomes" id="UP001590950"/>
    </source>
</evidence>
<feature type="region of interest" description="Disordered" evidence="1">
    <location>
        <begin position="240"/>
        <end position="278"/>
    </location>
</feature>
<feature type="region of interest" description="Disordered" evidence="1">
    <location>
        <begin position="188"/>
        <end position="215"/>
    </location>
</feature>
<evidence type="ECO:0000313" key="2">
    <source>
        <dbReference type="EMBL" id="KAL2046141.1"/>
    </source>
</evidence>
<feature type="compositionally biased region" description="Basic residues" evidence="1">
    <location>
        <begin position="245"/>
        <end position="260"/>
    </location>
</feature>
<name>A0ABR4AMW3_9LECA</name>
<comment type="caution">
    <text evidence="2">The sequence shown here is derived from an EMBL/GenBank/DDBJ whole genome shotgun (WGS) entry which is preliminary data.</text>
</comment>
<feature type="compositionally biased region" description="Basic and acidic residues" evidence="1">
    <location>
        <begin position="61"/>
        <end position="74"/>
    </location>
</feature>
<sequence length="322" mass="36568">MGCALSKPEPPKARLLHDLSKPYKYPSTQHPPGRHQPMQYAAQAQAPHHRQTPPRLPVNARVRDDRRQQDEPLPRGHRANPKPSHEPQSQAPSNHKANRKHQINPPPKRAPSSPPTTHQPSPSPWPLQNPIPNRFESPFPHPPPPTHQTHPPITWLAKTPLIIHPPFTHHSHHATIATPLSPSIETKPRLSRYWDTDPITGYGPPSPTESEERYRKMQRLSRPLGAYGLDMPEVVPASPVERKGRGEKKRAMKGKGKGRGLRVDIGTGKGRGEVRRHEDWVGGGEARRMSLEFKRIEAIEMGLVDREGERRREEEWNRGMRI</sequence>
<accession>A0ABR4AMW3</accession>
<gene>
    <name evidence="2" type="ORF">N7G274_001588</name>
</gene>
<dbReference type="Proteomes" id="UP001590950">
    <property type="component" value="Unassembled WGS sequence"/>
</dbReference>
<evidence type="ECO:0000256" key="1">
    <source>
        <dbReference type="SAM" id="MobiDB-lite"/>
    </source>
</evidence>
<dbReference type="EMBL" id="JBEFKJ010000004">
    <property type="protein sequence ID" value="KAL2046141.1"/>
    <property type="molecule type" value="Genomic_DNA"/>
</dbReference>
<feature type="region of interest" description="Disordered" evidence="1">
    <location>
        <begin position="1"/>
        <end position="152"/>
    </location>
</feature>
<organism evidence="2 3">
    <name type="scientific">Stereocaulon virgatum</name>
    <dbReference type="NCBI Taxonomy" id="373712"/>
    <lineage>
        <taxon>Eukaryota</taxon>
        <taxon>Fungi</taxon>
        <taxon>Dikarya</taxon>
        <taxon>Ascomycota</taxon>
        <taxon>Pezizomycotina</taxon>
        <taxon>Lecanoromycetes</taxon>
        <taxon>OSLEUM clade</taxon>
        <taxon>Lecanoromycetidae</taxon>
        <taxon>Lecanorales</taxon>
        <taxon>Lecanorineae</taxon>
        <taxon>Stereocaulaceae</taxon>
        <taxon>Stereocaulon</taxon>
    </lineage>
</organism>